<keyword evidence="7" id="KW-0472">Membrane</keyword>
<dbReference type="SUPFAM" id="SSF52540">
    <property type="entry name" value="P-loop containing nucleoside triphosphate hydrolases"/>
    <property type="match status" value="1"/>
</dbReference>
<proteinExistence type="inferred from homology"/>
<feature type="domain" description="ABC transporter" evidence="9">
    <location>
        <begin position="6"/>
        <end position="236"/>
    </location>
</feature>
<dbReference type="PROSITE" id="PS50893">
    <property type="entry name" value="ABC_TRANSPORTER_2"/>
    <property type="match status" value="1"/>
</dbReference>
<keyword evidence="2" id="KW-0813">Transport</keyword>
<evidence type="ECO:0000259" key="9">
    <source>
        <dbReference type="PROSITE" id="PS50893"/>
    </source>
</evidence>
<evidence type="ECO:0000256" key="7">
    <source>
        <dbReference type="ARBA" id="ARBA00023136"/>
    </source>
</evidence>
<keyword evidence="3" id="KW-1003">Cell membrane</keyword>
<dbReference type="RefSeq" id="WP_240257098.1">
    <property type="nucleotide sequence ID" value="NZ_JAKTTI010000035.1"/>
</dbReference>
<name>A0AAW5E4A5_9BACI</name>
<evidence type="ECO:0000256" key="8">
    <source>
        <dbReference type="ARBA" id="ARBA00049985"/>
    </source>
</evidence>
<dbReference type="SMART" id="SM00382">
    <property type="entry name" value="AAA"/>
    <property type="match status" value="1"/>
</dbReference>
<dbReference type="Pfam" id="PF00005">
    <property type="entry name" value="ABC_tran"/>
    <property type="match status" value="1"/>
</dbReference>
<keyword evidence="6" id="KW-1278">Translocase</keyword>
<dbReference type="PANTHER" id="PTHR42711">
    <property type="entry name" value="ABC TRANSPORTER ATP-BINDING PROTEIN"/>
    <property type="match status" value="1"/>
</dbReference>
<evidence type="ECO:0000256" key="5">
    <source>
        <dbReference type="ARBA" id="ARBA00022840"/>
    </source>
</evidence>
<keyword evidence="11" id="KW-1185">Reference proteome</keyword>
<dbReference type="InterPro" id="IPR003593">
    <property type="entry name" value="AAA+_ATPase"/>
</dbReference>
<evidence type="ECO:0000256" key="1">
    <source>
        <dbReference type="ARBA" id="ARBA00004413"/>
    </source>
</evidence>
<dbReference type="InterPro" id="IPR017871">
    <property type="entry name" value="ABC_transporter-like_CS"/>
</dbReference>
<dbReference type="InterPro" id="IPR003439">
    <property type="entry name" value="ABC_transporter-like_ATP-bd"/>
</dbReference>
<reference evidence="10" key="1">
    <citation type="submission" date="2022-02" db="EMBL/GenBank/DDBJ databases">
        <title>Fredinandcohnia quinoae sp. nov. isolated from Chenopodium quinoa seeds.</title>
        <authorList>
            <person name="Saati-Santamaria Z."/>
            <person name="Flores-Felix J.D."/>
            <person name="Igual J.M."/>
            <person name="Velazquez E."/>
            <person name="Garcia-Fraile P."/>
            <person name="Martinez-Molina E."/>
        </authorList>
    </citation>
    <scope>NUCLEOTIDE SEQUENCE</scope>
    <source>
        <strain evidence="10">SECRCQ15</strain>
    </source>
</reference>
<dbReference type="InterPro" id="IPR005894">
    <property type="entry name" value="DrrA"/>
</dbReference>
<dbReference type="Gene3D" id="3.40.50.300">
    <property type="entry name" value="P-loop containing nucleotide triphosphate hydrolases"/>
    <property type="match status" value="1"/>
</dbReference>
<keyword evidence="4" id="KW-0547">Nucleotide-binding</keyword>
<dbReference type="GO" id="GO:0005886">
    <property type="term" value="C:plasma membrane"/>
    <property type="evidence" value="ECO:0007669"/>
    <property type="project" value="UniProtKB-SubCell"/>
</dbReference>
<dbReference type="GO" id="GO:1900753">
    <property type="term" value="P:doxorubicin transport"/>
    <property type="evidence" value="ECO:0007669"/>
    <property type="project" value="InterPro"/>
</dbReference>
<dbReference type="GO" id="GO:0043215">
    <property type="term" value="P:daunorubicin transport"/>
    <property type="evidence" value="ECO:0007669"/>
    <property type="project" value="InterPro"/>
</dbReference>
<evidence type="ECO:0000256" key="3">
    <source>
        <dbReference type="ARBA" id="ARBA00022475"/>
    </source>
</evidence>
<evidence type="ECO:0000313" key="11">
    <source>
        <dbReference type="Proteomes" id="UP001431131"/>
    </source>
</evidence>
<evidence type="ECO:0000256" key="4">
    <source>
        <dbReference type="ARBA" id="ARBA00022741"/>
    </source>
</evidence>
<evidence type="ECO:0000256" key="6">
    <source>
        <dbReference type="ARBA" id="ARBA00022967"/>
    </source>
</evidence>
<keyword evidence="5 10" id="KW-0067">ATP-binding</keyword>
<dbReference type="GO" id="GO:0016887">
    <property type="term" value="F:ATP hydrolysis activity"/>
    <property type="evidence" value="ECO:0007669"/>
    <property type="project" value="InterPro"/>
</dbReference>
<protein>
    <submittedName>
        <fullName evidence="10">ATP-binding cassette domain-containing protein</fullName>
    </submittedName>
</protein>
<dbReference type="InterPro" id="IPR027417">
    <property type="entry name" value="P-loop_NTPase"/>
</dbReference>
<dbReference type="PANTHER" id="PTHR42711:SF19">
    <property type="entry name" value="DOXORUBICIN RESISTANCE ATP-BINDING PROTEIN DRRA"/>
    <property type="match status" value="1"/>
</dbReference>
<dbReference type="GO" id="GO:0005524">
    <property type="term" value="F:ATP binding"/>
    <property type="evidence" value="ECO:0007669"/>
    <property type="project" value="UniProtKB-KW"/>
</dbReference>
<evidence type="ECO:0000313" key="10">
    <source>
        <dbReference type="EMBL" id="MCH1627178.1"/>
    </source>
</evidence>
<dbReference type="InterPro" id="IPR050763">
    <property type="entry name" value="ABC_transporter_ATP-binding"/>
</dbReference>
<comment type="caution">
    <text evidence="10">The sequence shown here is derived from an EMBL/GenBank/DDBJ whole genome shotgun (WGS) entry which is preliminary data.</text>
</comment>
<dbReference type="FunFam" id="3.40.50.300:FF:000589">
    <property type="entry name" value="ABC transporter, ATP-binding subunit"/>
    <property type="match status" value="1"/>
</dbReference>
<accession>A0AAW5E4A5</accession>
<dbReference type="Proteomes" id="UP001431131">
    <property type="component" value="Unassembled WGS sequence"/>
</dbReference>
<comment type="subcellular location">
    <subcellularLocation>
        <location evidence="1">Cell membrane</location>
        <topology evidence="1">Peripheral membrane protein</topology>
        <orientation evidence="1">Cytoplasmic side</orientation>
    </subcellularLocation>
</comment>
<dbReference type="NCBIfam" id="TIGR01188">
    <property type="entry name" value="drrA"/>
    <property type="match status" value="1"/>
</dbReference>
<gene>
    <name evidence="10" type="ORF">MJG50_17735</name>
</gene>
<organism evidence="10 11">
    <name type="scientific">Fredinandcohnia quinoae</name>
    <dbReference type="NCBI Taxonomy" id="2918902"/>
    <lineage>
        <taxon>Bacteria</taxon>
        <taxon>Bacillati</taxon>
        <taxon>Bacillota</taxon>
        <taxon>Bacilli</taxon>
        <taxon>Bacillales</taxon>
        <taxon>Bacillaceae</taxon>
        <taxon>Fredinandcohnia</taxon>
    </lineage>
</organism>
<comment type="similarity">
    <text evidence="8">Belongs to the ABC transporter superfamily. Drug exporter-1 (DrugE1) (TC 3.A.1.105) family.</text>
</comment>
<dbReference type="PROSITE" id="PS00211">
    <property type="entry name" value="ABC_TRANSPORTER_1"/>
    <property type="match status" value="1"/>
</dbReference>
<sequence length="314" mass="35322">MNDSIISVKDLKKSYGSQKVLDGINFEVERGQIFALLGENGAGKTTTIRILSTLIRPDEGIAMIDGLDTYREANSVKKRISLTGQYATVDELLTGEENLQMMGRLNHLNRSTVKKRTATLLKQFDLLEAAKKQAKSYSGGMRRRLDIALSLLANPKVIFLDEPTTGLDPRSRLNMWILIKELASNGITIFLTTQYLEEADQLADKIALIHNGKIVVEGTAEELKRMIGEEKLVLQFQSEANLIKAHNLLDGQTDHESKCLILTVKDTTEDLRNTLNTLHEQDMMPIDIYFRKPTLEDVFMEITSHKPEGEVKYG</sequence>
<dbReference type="AlphaFoldDB" id="A0AAW5E4A5"/>
<evidence type="ECO:0000256" key="2">
    <source>
        <dbReference type="ARBA" id="ARBA00022448"/>
    </source>
</evidence>
<dbReference type="EMBL" id="JAKTTI010000035">
    <property type="protein sequence ID" value="MCH1627178.1"/>
    <property type="molecule type" value="Genomic_DNA"/>
</dbReference>